<reference evidence="8 9" key="1">
    <citation type="submission" date="2022-09" db="EMBL/GenBank/DDBJ databases">
        <title>Complete genome sequence of Janibacter terrae strain COS04-44, PCL-degrading bacteria isolated from oil spilled coast.</title>
        <authorList>
            <person name="Park H."/>
            <person name="Kim J.Y."/>
            <person name="An S.H."/>
            <person name="Lee C.M."/>
            <person name="Weon H.-Y."/>
        </authorList>
    </citation>
    <scope>NUCLEOTIDE SEQUENCE [LARGE SCALE GENOMIC DNA]</scope>
    <source>
        <strain evidence="8 9">COS04-44</strain>
    </source>
</reference>
<protein>
    <submittedName>
        <fullName evidence="8">Type II secretion system F family protein</fullName>
    </submittedName>
</protein>
<accession>A0ABZ2FBA0</accession>
<keyword evidence="2" id="KW-1003">Cell membrane</keyword>
<evidence type="ECO:0000256" key="2">
    <source>
        <dbReference type="ARBA" id="ARBA00022475"/>
    </source>
</evidence>
<feature type="domain" description="Type II secretion system protein GspF" evidence="7">
    <location>
        <begin position="55"/>
        <end position="175"/>
    </location>
</feature>
<evidence type="ECO:0000256" key="3">
    <source>
        <dbReference type="ARBA" id="ARBA00022692"/>
    </source>
</evidence>
<dbReference type="RefSeq" id="WP_082817279.1">
    <property type="nucleotide sequence ID" value="NZ_CP104874.1"/>
</dbReference>
<organism evidence="8 9">
    <name type="scientific">Janibacter terrae</name>
    <dbReference type="NCBI Taxonomy" id="103817"/>
    <lineage>
        <taxon>Bacteria</taxon>
        <taxon>Bacillati</taxon>
        <taxon>Actinomycetota</taxon>
        <taxon>Actinomycetes</taxon>
        <taxon>Micrococcales</taxon>
        <taxon>Intrasporangiaceae</taxon>
        <taxon>Janibacter</taxon>
    </lineage>
</organism>
<evidence type="ECO:0000256" key="1">
    <source>
        <dbReference type="ARBA" id="ARBA00004651"/>
    </source>
</evidence>
<evidence type="ECO:0000256" key="4">
    <source>
        <dbReference type="ARBA" id="ARBA00022989"/>
    </source>
</evidence>
<sequence length="226" mass="23298">MTLAVVGLVLAAVLLWPGPTTGVSLTAPAAPSRGWWTLGTAGGRLRDLESLAVVADLLAMALRSGATPVAAVRVVTGEAPRPWRSVLEEVGAELATGGGAGGVWRRHAAGRPELGPLAGAWSLSEDLGVALAPSMATSAQVLRARVQARRRLEAATAGARATMHMLTLLPLVGMLAGFAFGLTPWEVYGHSAVTMGAAVLGLVLTAVGWLVCRWVLARAVQPRVHT</sequence>
<gene>
    <name evidence="8" type="ORF">N5P18_09855</name>
</gene>
<dbReference type="Proteomes" id="UP001381003">
    <property type="component" value="Chromosome"/>
</dbReference>
<name>A0ABZ2FBA0_9MICO</name>
<evidence type="ECO:0000259" key="7">
    <source>
        <dbReference type="Pfam" id="PF00482"/>
    </source>
</evidence>
<comment type="subcellular location">
    <subcellularLocation>
        <location evidence="1">Cell membrane</location>
        <topology evidence="1">Multi-pass membrane protein</topology>
    </subcellularLocation>
</comment>
<evidence type="ECO:0000256" key="5">
    <source>
        <dbReference type="ARBA" id="ARBA00023136"/>
    </source>
</evidence>
<evidence type="ECO:0000313" key="9">
    <source>
        <dbReference type="Proteomes" id="UP001381003"/>
    </source>
</evidence>
<dbReference type="PANTHER" id="PTHR35007:SF4">
    <property type="entry name" value="CONSERVED TRANSMEMBRANE PROTEIN-RELATED"/>
    <property type="match status" value="1"/>
</dbReference>
<dbReference type="EMBL" id="CP104874">
    <property type="protein sequence ID" value="WWF04005.1"/>
    <property type="molecule type" value="Genomic_DNA"/>
</dbReference>
<proteinExistence type="predicted"/>
<evidence type="ECO:0000256" key="6">
    <source>
        <dbReference type="SAM" id="Phobius"/>
    </source>
</evidence>
<feature type="transmembrane region" description="Helical" evidence="6">
    <location>
        <begin position="165"/>
        <end position="185"/>
    </location>
</feature>
<dbReference type="InterPro" id="IPR018076">
    <property type="entry name" value="T2SS_GspF_dom"/>
</dbReference>
<keyword evidence="3 6" id="KW-0812">Transmembrane</keyword>
<evidence type="ECO:0000313" key="8">
    <source>
        <dbReference type="EMBL" id="WWF04005.1"/>
    </source>
</evidence>
<keyword evidence="4 6" id="KW-1133">Transmembrane helix</keyword>
<dbReference type="Pfam" id="PF00482">
    <property type="entry name" value="T2SSF"/>
    <property type="match status" value="1"/>
</dbReference>
<keyword evidence="9" id="KW-1185">Reference proteome</keyword>
<keyword evidence="5 6" id="KW-0472">Membrane</keyword>
<feature type="transmembrane region" description="Helical" evidence="6">
    <location>
        <begin position="191"/>
        <end position="216"/>
    </location>
</feature>
<dbReference type="PANTHER" id="PTHR35007">
    <property type="entry name" value="INTEGRAL MEMBRANE PROTEIN-RELATED"/>
    <property type="match status" value="1"/>
</dbReference>